<name>Q75EC9_EREGS</name>
<dbReference type="GeneID" id="4618793"/>
<dbReference type="OrthoDB" id="10348380at2759"/>
<protein>
    <submittedName>
        <fullName evidence="2">AAR145W-Ap</fullName>
    </submittedName>
</protein>
<dbReference type="EMBL" id="AE016814">
    <property type="protein sequence ID" value="AAS50512.1"/>
    <property type="molecule type" value="Genomic_DNA"/>
</dbReference>
<feature type="compositionally biased region" description="Pro residues" evidence="1">
    <location>
        <begin position="75"/>
        <end position="84"/>
    </location>
</feature>
<accession>Q75EC9</accession>
<sequence length="84" mass="8472">MSQEQPPADPTPQASPAAPGPKSLAPPGARPARPAHWLAATIPVKSFSGYSLQFAGWAADPAAKPENANSAQPKPTGPRPPAAA</sequence>
<keyword evidence="3" id="KW-1185">Reference proteome</keyword>
<evidence type="ECO:0000256" key="1">
    <source>
        <dbReference type="SAM" id="MobiDB-lite"/>
    </source>
</evidence>
<proteinExistence type="predicted"/>
<reference evidence="2 3" key="1">
    <citation type="journal article" date="2004" name="Science">
        <title>The Ashbya gossypii genome as a tool for mapping the ancient Saccharomyces cerevisiae genome.</title>
        <authorList>
            <person name="Dietrich F.S."/>
            <person name="Voegeli S."/>
            <person name="Brachat S."/>
            <person name="Lerch A."/>
            <person name="Gates K."/>
            <person name="Steiner S."/>
            <person name="Mohr C."/>
            <person name="Pohlmann R."/>
            <person name="Luedi P."/>
            <person name="Choi S."/>
            <person name="Wing R.A."/>
            <person name="Flavier A."/>
            <person name="Gaffney T.D."/>
            <person name="Philippsen P."/>
        </authorList>
    </citation>
    <scope>NUCLEOTIDE SEQUENCE [LARGE SCALE GENOMIC DNA]</scope>
    <source>
        <strain evidence="3">ATCC 10895 / CBS 109.51 / FGSC 9923 / NRRL Y-1056</strain>
    </source>
</reference>
<dbReference type="HOGENOM" id="CLU_2527024_0_0_1"/>
<dbReference type="InParanoid" id="Q75EC9"/>
<dbReference type="AlphaFoldDB" id="Q75EC9"/>
<evidence type="ECO:0000313" key="2">
    <source>
        <dbReference type="EMBL" id="AAS50512.1"/>
    </source>
</evidence>
<gene>
    <name evidence="2" type="ORF">AGOS_AAR145WA</name>
</gene>
<feature type="region of interest" description="Disordered" evidence="1">
    <location>
        <begin position="62"/>
        <end position="84"/>
    </location>
</feature>
<organism evidence="2 3">
    <name type="scientific">Eremothecium gossypii (strain ATCC 10895 / CBS 109.51 / FGSC 9923 / NRRL Y-1056)</name>
    <name type="common">Yeast</name>
    <name type="synonym">Ashbya gossypii</name>
    <dbReference type="NCBI Taxonomy" id="284811"/>
    <lineage>
        <taxon>Eukaryota</taxon>
        <taxon>Fungi</taxon>
        <taxon>Dikarya</taxon>
        <taxon>Ascomycota</taxon>
        <taxon>Saccharomycotina</taxon>
        <taxon>Saccharomycetes</taxon>
        <taxon>Saccharomycetales</taxon>
        <taxon>Saccharomycetaceae</taxon>
        <taxon>Eremothecium</taxon>
    </lineage>
</organism>
<dbReference type="RefSeq" id="NP_982688.1">
    <property type="nucleotide sequence ID" value="NM_208041.1"/>
</dbReference>
<dbReference type="Proteomes" id="UP000000591">
    <property type="component" value="Chromosome I"/>
</dbReference>
<dbReference type="KEGG" id="ago:AGOS_AAR145WA"/>
<reference evidence="3" key="2">
    <citation type="journal article" date="2013" name="G3 (Bethesda)">
        <title>Genomes of Ashbya fungi isolated from insects reveal four mating-type loci, numerous translocations, lack of transposons, and distinct gene duplications.</title>
        <authorList>
            <person name="Dietrich F.S."/>
            <person name="Voegeli S."/>
            <person name="Kuo S."/>
            <person name="Philippsen P."/>
        </authorList>
    </citation>
    <scope>GENOME REANNOTATION</scope>
    <source>
        <strain evidence="3">ATCC 10895 / CBS 109.51 / FGSC 9923 / NRRL Y-1056</strain>
    </source>
</reference>
<evidence type="ECO:0000313" key="3">
    <source>
        <dbReference type="Proteomes" id="UP000000591"/>
    </source>
</evidence>
<feature type="region of interest" description="Disordered" evidence="1">
    <location>
        <begin position="1"/>
        <end position="32"/>
    </location>
</feature>